<name>A0ABW7I6Z9_9RHOB</name>
<reference evidence="2 3" key="1">
    <citation type="submission" date="2024-10" db="EMBL/GenBank/DDBJ databases">
        <authorList>
            <person name="Yang X.-N."/>
        </authorList>
    </citation>
    <scope>NUCLEOTIDE SEQUENCE [LARGE SCALE GENOMIC DNA]</scope>
    <source>
        <strain evidence="2 3">CAU 1059</strain>
    </source>
</reference>
<dbReference type="RefSeq" id="WP_377170832.1">
    <property type="nucleotide sequence ID" value="NZ_JBHTJC010000002.1"/>
</dbReference>
<dbReference type="Proteomes" id="UP001607157">
    <property type="component" value="Unassembled WGS sequence"/>
</dbReference>
<dbReference type="PROSITE" id="PS51257">
    <property type="entry name" value="PROKAR_LIPOPROTEIN"/>
    <property type="match status" value="1"/>
</dbReference>
<organism evidence="2 3">
    <name type="scientific">Roseovarius aquimarinus</name>
    <dbReference type="NCBI Taxonomy" id="1229156"/>
    <lineage>
        <taxon>Bacteria</taxon>
        <taxon>Pseudomonadati</taxon>
        <taxon>Pseudomonadota</taxon>
        <taxon>Alphaproteobacteria</taxon>
        <taxon>Rhodobacterales</taxon>
        <taxon>Roseobacteraceae</taxon>
        <taxon>Roseovarius</taxon>
    </lineage>
</organism>
<dbReference type="Pfam" id="PF12100">
    <property type="entry name" value="DUF3576"/>
    <property type="match status" value="1"/>
</dbReference>
<feature type="signal peptide" evidence="1">
    <location>
        <begin position="1"/>
        <end position="23"/>
    </location>
</feature>
<proteinExistence type="predicted"/>
<evidence type="ECO:0000313" key="3">
    <source>
        <dbReference type="Proteomes" id="UP001607157"/>
    </source>
</evidence>
<feature type="chain" id="PRO_5045812886" evidence="1">
    <location>
        <begin position="24"/>
        <end position="162"/>
    </location>
</feature>
<evidence type="ECO:0000313" key="2">
    <source>
        <dbReference type="EMBL" id="MFH0253955.1"/>
    </source>
</evidence>
<dbReference type="EMBL" id="JBIHMM010000002">
    <property type="protein sequence ID" value="MFH0253955.1"/>
    <property type="molecule type" value="Genomic_DNA"/>
</dbReference>
<dbReference type="InterPro" id="IPR021959">
    <property type="entry name" value="DUF3576"/>
</dbReference>
<sequence length="162" mass="17016">MMLFSVKRAACALSALALLGACGDEPATFDPDAVTIESGRESKGGARVTSGTSLLDIFRGSEDAGVKVNRYLWTASLQVLDFLPIQSADPFTGVISTGFGVPPGGGRAYRATILISDPALDARSLNVAIATQSGPVDADTRRAVEDAILSRARQLRIQAENY</sequence>
<comment type="caution">
    <text evidence="2">The sequence shown here is derived from an EMBL/GenBank/DDBJ whole genome shotgun (WGS) entry which is preliminary data.</text>
</comment>
<keyword evidence="1" id="KW-0732">Signal</keyword>
<accession>A0ABW7I6Z9</accession>
<gene>
    <name evidence="2" type="ORF">ACGRVM_08615</name>
</gene>
<evidence type="ECO:0000256" key="1">
    <source>
        <dbReference type="SAM" id="SignalP"/>
    </source>
</evidence>
<protein>
    <submittedName>
        <fullName evidence="2">DUF3576 domain-containing protein</fullName>
    </submittedName>
</protein>
<keyword evidence="3" id="KW-1185">Reference proteome</keyword>